<gene>
    <name evidence="2" type="ORF">LIER_09040</name>
</gene>
<evidence type="ECO:0000259" key="1">
    <source>
        <dbReference type="Pfam" id="PF07727"/>
    </source>
</evidence>
<dbReference type="AlphaFoldDB" id="A0AAV3PE48"/>
<protein>
    <recommendedName>
        <fullName evidence="1">Reverse transcriptase Ty1/copia-type domain-containing protein</fullName>
    </recommendedName>
</protein>
<dbReference type="InterPro" id="IPR013103">
    <property type="entry name" value="RVT_2"/>
</dbReference>
<keyword evidence="3" id="KW-1185">Reference proteome</keyword>
<dbReference type="EMBL" id="BAABME010001509">
    <property type="protein sequence ID" value="GAA0150007.1"/>
    <property type="molecule type" value="Genomic_DNA"/>
</dbReference>
<proteinExistence type="predicted"/>
<organism evidence="2 3">
    <name type="scientific">Lithospermum erythrorhizon</name>
    <name type="common">Purple gromwell</name>
    <name type="synonym">Lithospermum officinale var. erythrorhizon</name>
    <dbReference type="NCBI Taxonomy" id="34254"/>
    <lineage>
        <taxon>Eukaryota</taxon>
        <taxon>Viridiplantae</taxon>
        <taxon>Streptophyta</taxon>
        <taxon>Embryophyta</taxon>
        <taxon>Tracheophyta</taxon>
        <taxon>Spermatophyta</taxon>
        <taxon>Magnoliopsida</taxon>
        <taxon>eudicotyledons</taxon>
        <taxon>Gunneridae</taxon>
        <taxon>Pentapetalae</taxon>
        <taxon>asterids</taxon>
        <taxon>lamiids</taxon>
        <taxon>Boraginales</taxon>
        <taxon>Boraginaceae</taxon>
        <taxon>Boraginoideae</taxon>
        <taxon>Lithospermeae</taxon>
        <taxon>Lithospermum</taxon>
    </lineage>
</organism>
<evidence type="ECO:0000313" key="2">
    <source>
        <dbReference type="EMBL" id="GAA0150007.1"/>
    </source>
</evidence>
<reference evidence="2 3" key="1">
    <citation type="submission" date="2024-01" db="EMBL/GenBank/DDBJ databases">
        <title>The complete chloroplast genome sequence of Lithospermum erythrorhizon: insights into the phylogenetic relationship among Boraginaceae species and the maternal lineages of purple gromwells.</title>
        <authorList>
            <person name="Okada T."/>
            <person name="Watanabe K."/>
        </authorList>
    </citation>
    <scope>NUCLEOTIDE SEQUENCE [LARGE SCALE GENOMIC DNA]</scope>
</reference>
<evidence type="ECO:0000313" key="3">
    <source>
        <dbReference type="Proteomes" id="UP001454036"/>
    </source>
</evidence>
<dbReference type="PANTHER" id="PTHR11439">
    <property type="entry name" value="GAG-POL-RELATED RETROTRANSPOSON"/>
    <property type="match status" value="1"/>
</dbReference>
<name>A0AAV3PE48_LITER</name>
<feature type="domain" description="Reverse transcriptase Ty1/copia-type" evidence="1">
    <location>
        <begin position="48"/>
        <end position="118"/>
    </location>
</feature>
<comment type="caution">
    <text evidence="2">The sequence shown here is derived from an EMBL/GenBank/DDBJ whole genome shotgun (WGS) entry which is preliminary data.</text>
</comment>
<sequence length="266" mass="30346">MTSIRVILGLVAMLNLKIEQIDVKTAFLHGDLEEDVSWNRQKDFSSRDDMLIVGKHVSKIKKLKGQLSKEFEMKDLGRARNILGMKIKRDTDKCKLWLSEEKCIMKILARFNMESSKPEIWIPRNPPLDTCSLGGAISWQSKLQRCVVLSTTEAAYIAVTESCKELLWLNELFKEIVVHQDRFTILCDSQSAIHLSKNPSLHSKSKHIDVRYYWVRDVLKKTLVFIDKVHANDNGMDMFTKVLPKGKFDKCCLIAGLGTISSSLSS</sequence>
<dbReference type="CDD" id="cd09272">
    <property type="entry name" value="RNase_HI_RT_Ty1"/>
    <property type="match status" value="1"/>
</dbReference>
<dbReference type="SUPFAM" id="SSF56672">
    <property type="entry name" value="DNA/RNA polymerases"/>
    <property type="match status" value="1"/>
</dbReference>
<dbReference type="PANTHER" id="PTHR11439:SF467">
    <property type="entry name" value="INTEGRASE CATALYTIC DOMAIN-CONTAINING PROTEIN"/>
    <property type="match status" value="1"/>
</dbReference>
<accession>A0AAV3PE48</accession>
<dbReference type="Proteomes" id="UP001454036">
    <property type="component" value="Unassembled WGS sequence"/>
</dbReference>
<dbReference type="InterPro" id="IPR043502">
    <property type="entry name" value="DNA/RNA_pol_sf"/>
</dbReference>
<dbReference type="Pfam" id="PF07727">
    <property type="entry name" value="RVT_2"/>
    <property type="match status" value="1"/>
</dbReference>